<sequence length="138" mass="15310">MKSLHAERHLARKLELLGQMTANTEKLQRFILKRNMLGLKRVLQEMDRLIEELSAINILLASQVNGWQQPAGFQAAAKDLALQQTALVTAYRQTLQAAAAEQQQIAGELRELRAAQRLQTGYAGSWAPHPGGRLSVKG</sequence>
<proteinExistence type="predicted"/>
<dbReference type="EMBL" id="FMJE01000004">
    <property type="protein sequence ID" value="SCM81656.1"/>
    <property type="molecule type" value="Genomic_DNA"/>
</dbReference>
<name>A0A212LVW6_9FIRM</name>
<protein>
    <recommendedName>
        <fullName evidence="2">FlgN family protein</fullName>
    </recommendedName>
</protein>
<evidence type="ECO:0000313" key="1">
    <source>
        <dbReference type="EMBL" id="SCM81656.1"/>
    </source>
</evidence>
<organism evidence="1">
    <name type="scientific">uncultured Sporomusa sp</name>
    <dbReference type="NCBI Taxonomy" id="307249"/>
    <lineage>
        <taxon>Bacteria</taxon>
        <taxon>Bacillati</taxon>
        <taxon>Bacillota</taxon>
        <taxon>Negativicutes</taxon>
        <taxon>Selenomonadales</taxon>
        <taxon>Sporomusaceae</taxon>
        <taxon>Sporomusa</taxon>
        <taxon>environmental samples</taxon>
    </lineage>
</organism>
<dbReference type="RefSeq" id="WP_288184622.1">
    <property type="nucleotide sequence ID" value="NZ_LT608335.1"/>
</dbReference>
<accession>A0A212LVW6</accession>
<evidence type="ECO:0008006" key="2">
    <source>
        <dbReference type="Google" id="ProtNLM"/>
    </source>
</evidence>
<dbReference type="AlphaFoldDB" id="A0A212LVW6"/>
<gene>
    <name evidence="1" type="ORF">KL86SPO_40140</name>
</gene>
<reference evidence="1" key="1">
    <citation type="submission" date="2016-08" db="EMBL/GenBank/DDBJ databases">
        <authorList>
            <person name="Seilhamer J.J."/>
        </authorList>
    </citation>
    <scope>NUCLEOTIDE SEQUENCE</scope>
    <source>
        <strain evidence="1">86</strain>
    </source>
</reference>